<dbReference type="Pfam" id="PF13458">
    <property type="entry name" value="Peripla_BP_6"/>
    <property type="match status" value="1"/>
</dbReference>
<feature type="domain" description="Leucine-binding protein" evidence="3">
    <location>
        <begin position="54"/>
        <end position="391"/>
    </location>
</feature>
<dbReference type="InterPro" id="IPR028081">
    <property type="entry name" value="Leu-bd"/>
</dbReference>
<dbReference type="RefSeq" id="WP_289269737.1">
    <property type="nucleotide sequence ID" value="NZ_OX365700.1"/>
</dbReference>
<dbReference type="Gene3D" id="3.40.50.2300">
    <property type="match status" value="2"/>
</dbReference>
<protein>
    <submittedName>
        <fullName evidence="4">Twin-arginine translocation signal domain-containing protein</fullName>
    </submittedName>
</protein>
<dbReference type="InterPro" id="IPR006311">
    <property type="entry name" value="TAT_signal"/>
</dbReference>
<comment type="similarity">
    <text evidence="1">Belongs to the leucine-binding protein family.</text>
</comment>
<evidence type="ECO:0000256" key="1">
    <source>
        <dbReference type="ARBA" id="ARBA00010062"/>
    </source>
</evidence>
<reference evidence="4" key="1">
    <citation type="submission" date="2022-10" db="EMBL/GenBank/DDBJ databases">
        <authorList>
            <person name="Koch H."/>
        </authorList>
    </citation>
    <scope>NUCLEOTIDE SEQUENCE</scope>
    <source>
        <strain evidence="4">DNF</strain>
    </source>
</reference>
<gene>
    <name evidence="4" type="ORF">DNFV4_03381</name>
</gene>
<evidence type="ECO:0000259" key="3">
    <source>
        <dbReference type="Pfam" id="PF13458"/>
    </source>
</evidence>
<dbReference type="InterPro" id="IPR051010">
    <property type="entry name" value="BCAA_transport"/>
</dbReference>
<organism evidence="4 5">
    <name type="scientific">Nitrospira tepida</name>
    <dbReference type="NCBI Taxonomy" id="2973512"/>
    <lineage>
        <taxon>Bacteria</taxon>
        <taxon>Pseudomonadati</taxon>
        <taxon>Nitrospirota</taxon>
        <taxon>Nitrospiria</taxon>
        <taxon>Nitrospirales</taxon>
        <taxon>Nitrospiraceae</taxon>
        <taxon>Nitrospira</taxon>
    </lineage>
</organism>
<dbReference type="PROSITE" id="PS51318">
    <property type="entry name" value="TAT"/>
    <property type="match status" value="1"/>
</dbReference>
<dbReference type="Proteomes" id="UP001179121">
    <property type="component" value="Chromosome"/>
</dbReference>
<evidence type="ECO:0000313" key="4">
    <source>
        <dbReference type="EMBL" id="CAI4032951.1"/>
    </source>
</evidence>
<sequence>MSQISRRRFLQWSAAASGTVLLGGIPQWAGGADGGTAGAAPAHAKPAGQVSGEPIKIGIIDPLSSPYKTSSVHDVHGATVAVDLYNKQAGLLGRPVAMVEADDASNPETAAKAALKLIKEDRVDFLMGTFNGDCALAVSEVAKREHKLFMVTGAHLPALTGERCDSHMFVFMPSATMLSKAVAPYIVKEYGPRWFMVTADTVDGRSAEQAMAEACRAQKGEVLGSVTTPFGATDFTEALTKAKTANPQTVILNLYGWDLVNALKTCAKLEFAKDKIGIAGMIGGEQIGRPLGYANNAGIWGLVWDPKVNTEGSRRFIQAVIDKYNHTPTSRCYLGYAAATQILEAVRRAGSIETAAVIKTLEGHEFDGLKERRSYFRAQDHQHVQDVLVGKAYGKELGLGHYQLLSTIAGETLAGDPAGTACRL</sequence>
<name>A0AA86N1K5_9BACT</name>
<dbReference type="PANTHER" id="PTHR30483:SF6">
    <property type="entry name" value="PERIPLASMIC BINDING PROTEIN OF ABC TRANSPORTER FOR NATURAL AMINO ACIDS"/>
    <property type="match status" value="1"/>
</dbReference>
<accession>A0AA86N1K5</accession>
<dbReference type="PANTHER" id="PTHR30483">
    <property type="entry name" value="LEUCINE-SPECIFIC-BINDING PROTEIN"/>
    <property type="match status" value="1"/>
</dbReference>
<evidence type="ECO:0000256" key="2">
    <source>
        <dbReference type="ARBA" id="ARBA00022729"/>
    </source>
</evidence>
<dbReference type="KEGG" id="nti:DNFV4_03381"/>
<keyword evidence="5" id="KW-1185">Reference proteome</keyword>
<dbReference type="SUPFAM" id="SSF53822">
    <property type="entry name" value="Periplasmic binding protein-like I"/>
    <property type="match status" value="1"/>
</dbReference>
<dbReference type="EMBL" id="OX365700">
    <property type="protein sequence ID" value="CAI4032951.1"/>
    <property type="molecule type" value="Genomic_DNA"/>
</dbReference>
<dbReference type="AlphaFoldDB" id="A0AA86N1K5"/>
<evidence type="ECO:0000313" key="5">
    <source>
        <dbReference type="Proteomes" id="UP001179121"/>
    </source>
</evidence>
<keyword evidence="2" id="KW-0732">Signal</keyword>
<proteinExistence type="inferred from homology"/>
<dbReference type="InterPro" id="IPR028082">
    <property type="entry name" value="Peripla_BP_I"/>
</dbReference>